<dbReference type="Proteomes" id="UP000663874">
    <property type="component" value="Unassembled WGS sequence"/>
</dbReference>
<sequence length="26" mass="3077">MCSRDNVPYTNTKAKWIRILVLLIDL</sequence>
<organism evidence="1 2">
    <name type="scientific">Rotaria sordida</name>
    <dbReference type="NCBI Taxonomy" id="392033"/>
    <lineage>
        <taxon>Eukaryota</taxon>
        <taxon>Metazoa</taxon>
        <taxon>Spiralia</taxon>
        <taxon>Gnathifera</taxon>
        <taxon>Rotifera</taxon>
        <taxon>Eurotatoria</taxon>
        <taxon>Bdelloidea</taxon>
        <taxon>Philodinida</taxon>
        <taxon>Philodinidae</taxon>
        <taxon>Rotaria</taxon>
    </lineage>
</organism>
<gene>
    <name evidence="1" type="ORF">FNK824_LOCUS40121</name>
</gene>
<evidence type="ECO:0000313" key="1">
    <source>
        <dbReference type="EMBL" id="CAF4287082.1"/>
    </source>
</evidence>
<proteinExistence type="predicted"/>
<accession>A0A820GZX2</accession>
<dbReference type="AlphaFoldDB" id="A0A820GZX2"/>
<reference evidence="1" key="1">
    <citation type="submission" date="2021-02" db="EMBL/GenBank/DDBJ databases">
        <authorList>
            <person name="Nowell W R."/>
        </authorList>
    </citation>
    <scope>NUCLEOTIDE SEQUENCE</scope>
</reference>
<name>A0A820GZX2_9BILA</name>
<feature type="non-terminal residue" evidence="1">
    <location>
        <position position="26"/>
    </location>
</feature>
<evidence type="ECO:0000313" key="2">
    <source>
        <dbReference type="Proteomes" id="UP000663874"/>
    </source>
</evidence>
<comment type="caution">
    <text evidence="1">The sequence shown here is derived from an EMBL/GenBank/DDBJ whole genome shotgun (WGS) entry which is preliminary data.</text>
</comment>
<dbReference type="EMBL" id="CAJOBE010029895">
    <property type="protein sequence ID" value="CAF4287082.1"/>
    <property type="molecule type" value="Genomic_DNA"/>
</dbReference>
<protein>
    <submittedName>
        <fullName evidence="1">Uncharacterized protein</fullName>
    </submittedName>
</protein>